<dbReference type="AlphaFoldDB" id="A0A067MA71"/>
<sequence>MIAKGATMRRVLDSQELATQIVSSLINFRRLVVLSIQKEILGQCKSVLKTAAGREQQCLAQLAREAEQRMKKAGLQAAKMRFQQQELERFQAEGGVIVVTISSSS</sequence>
<organism evidence="1 2">
    <name type="scientific">Botryobasidium botryosum (strain FD-172 SS1)</name>
    <dbReference type="NCBI Taxonomy" id="930990"/>
    <lineage>
        <taxon>Eukaryota</taxon>
        <taxon>Fungi</taxon>
        <taxon>Dikarya</taxon>
        <taxon>Basidiomycota</taxon>
        <taxon>Agaricomycotina</taxon>
        <taxon>Agaricomycetes</taxon>
        <taxon>Cantharellales</taxon>
        <taxon>Botryobasidiaceae</taxon>
        <taxon>Botryobasidium</taxon>
    </lineage>
</organism>
<dbReference type="EMBL" id="KL198086">
    <property type="protein sequence ID" value="KDQ08747.1"/>
    <property type="molecule type" value="Genomic_DNA"/>
</dbReference>
<dbReference type="Proteomes" id="UP000027195">
    <property type="component" value="Unassembled WGS sequence"/>
</dbReference>
<reference evidence="2" key="1">
    <citation type="journal article" date="2014" name="Proc. Natl. Acad. Sci. U.S.A.">
        <title>Extensive sampling of basidiomycete genomes demonstrates inadequacy of the white-rot/brown-rot paradigm for wood decay fungi.</title>
        <authorList>
            <person name="Riley R."/>
            <person name="Salamov A.A."/>
            <person name="Brown D.W."/>
            <person name="Nagy L.G."/>
            <person name="Floudas D."/>
            <person name="Held B.W."/>
            <person name="Levasseur A."/>
            <person name="Lombard V."/>
            <person name="Morin E."/>
            <person name="Otillar R."/>
            <person name="Lindquist E.A."/>
            <person name="Sun H."/>
            <person name="LaButti K.M."/>
            <person name="Schmutz J."/>
            <person name="Jabbour D."/>
            <person name="Luo H."/>
            <person name="Baker S.E."/>
            <person name="Pisabarro A.G."/>
            <person name="Walton J.D."/>
            <person name="Blanchette R.A."/>
            <person name="Henrissat B."/>
            <person name="Martin F."/>
            <person name="Cullen D."/>
            <person name="Hibbett D.S."/>
            <person name="Grigoriev I.V."/>
        </authorList>
    </citation>
    <scope>NUCLEOTIDE SEQUENCE [LARGE SCALE GENOMIC DNA]</scope>
    <source>
        <strain evidence="2">FD-172 SS1</strain>
    </source>
</reference>
<gene>
    <name evidence="1" type="ORF">BOTBODRAFT_179542</name>
</gene>
<keyword evidence="2" id="KW-1185">Reference proteome</keyword>
<name>A0A067MA71_BOTB1</name>
<dbReference type="HOGENOM" id="CLU_2236177_0_0_1"/>
<proteinExistence type="predicted"/>
<accession>A0A067MA71</accession>
<evidence type="ECO:0000313" key="1">
    <source>
        <dbReference type="EMBL" id="KDQ08747.1"/>
    </source>
</evidence>
<protein>
    <submittedName>
        <fullName evidence="1">Uncharacterized protein</fullName>
    </submittedName>
</protein>
<evidence type="ECO:0000313" key="2">
    <source>
        <dbReference type="Proteomes" id="UP000027195"/>
    </source>
</evidence>
<dbReference type="InParanoid" id="A0A067MA71"/>